<dbReference type="Pfam" id="PF16899">
    <property type="entry name" value="Cyclin_C_2"/>
    <property type="match status" value="1"/>
</dbReference>
<dbReference type="Proteomes" id="UP000269721">
    <property type="component" value="Unassembled WGS sequence"/>
</dbReference>
<dbReference type="CDD" id="cd20525">
    <property type="entry name" value="CYCLIN_CCNH_rpt2"/>
    <property type="match status" value="1"/>
</dbReference>
<protein>
    <recommendedName>
        <fullName evidence="2">Cyclin C-terminal domain-containing protein</fullName>
    </recommendedName>
</protein>
<accession>A0A4P9W1P5</accession>
<dbReference type="SUPFAM" id="SSF47954">
    <property type="entry name" value="Cyclin-like"/>
    <property type="match status" value="2"/>
</dbReference>
<dbReference type="PANTHER" id="PTHR10026">
    <property type="entry name" value="CYCLIN"/>
    <property type="match status" value="1"/>
</dbReference>
<feature type="domain" description="Cyclin C-terminal" evidence="2">
    <location>
        <begin position="51"/>
        <end position="147"/>
    </location>
</feature>
<proteinExistence type="predicted"/>
<dbReference type="InterPro" id="IPR043198">
    <property type="entry name" value="Cyclin/Ssn8"/>
</dbReference>
<name>A0A4P9W1P5_9FUNG</name>
<dbReference type="OrthoDB" id="340962at2759"/>
<dbReference type="InterPro" id="IPR036915">
    <property type="entry name" value="Cyclin-like_sf"/>
</dbReference>
<evidence type="ECO:0000256" key="1">
    <source>
        <dbReference type="ARBA" id="ARBA00023127"/>
    </source>
</evidence>
<dbReference type="EMBL" id="KZ999429">
    <property type="protein sequence ID" value="RKO85083.1"/>
    <property type="molecule type" value="Genomic_DNA"/>
</dbReference>
<evidence type="ECO:0000259" key="2">
    <source>
        <dbReference type="Pfam" id="PF16899"/>
    </source>
</evidence>
<dbReference type="AlphaFoldDB" id="A0A4P9W1P5"/>
<reference evidence="4" key="1">
    <citation type="journal article" date="2018" name="Nat. Microbiol.">
        <title>Leveraging single-cell genomics to expand the fungal tree of life.</title>
        <authorList>
            <person name="Ahrendt S.R."/>
            <person name="Quandt C.A."/>
            <person name="Ciobanu D."/>
            <person name="Clum A."/>
            <person name="Salamov A."/>
            <person name="Andreopoulos B."/>
            <person name="Cheng J.F."/>
            <person name="Woyke T."/>
            <person name="Pelin A."/>
            <person name="Henrissat B."/>
            <person name="Reynolds N.K."/>
            <person name="Benny G.L."/>
            <person name="Smith M.E."/>
            <person name="James T.Y."/>
            <person name="Grigoriev I.V."/>
        </authorList>
    </citation>
    <scope>NUCLEOTIDE SEQUENCE [LARGE SCALE GENOMIC DNA]</scope>
</reference>
<dbReference type="GO" id="GO:0016538">
    <property type="term" value="F:cyclin-dependent protein serine/threonine kinase regulator activity"/>
    <property type="evidence" value="ECO:0007669"/>
    <property type="project" value="InterPro"/>
</dbReference>
<dbReference type="Gene3D" id="1.10.472.10">
    <property type="entry name" value="Cyclin-like"/>
    <property type="match status" value="1"/>
</dbReference>
<keyword evidence="4" id="KW-1185">Reference proteome</keyword>
<organism evidence="3 4">
    <name type="scientific">Blyttiomyces helicus</name>
    <dbReference type="NCBI Taxonomy" id="388810"/>
    <lineage>
        <taxon>Eukaryota</taxon>
        <taxon>Fungi</taxon>
        <taxon>Fungi incertae sedis</taxon>
        <taxon>Chytridiomycota</taxon>
        <taxon>Chytridiomycota incertae sedis</taxon>
        <taxon>Chytridiomycetes</taxon>
        <taxon>Chytridiomycetes incertae sedis</taxon>
        <taxon>Blyttiomyces</taxon>
    </lineage>
</organism>
<keyword evidence="1" id="KW-0195">Cyclin</keyword>
<evidence type="ECO:0000313" key="4">
    <source>
        <dbReference type="Proteomes" id="UP000269721"/>
    </source>
</evidence>
<evidence type="ECO:0000313" key="3">
    <source>
        <dbReference type="EMBL" id="RKO85083.1"/>
    </source>
</evidence>
<gene>
    <name evidence="3" type="ORF">BDK51DRAFT_41301</name>
</gene>
<dbReference type="GO" id="GO:0006357">
    <property type="term" value="P:regulation of transcription by RNA polymerase II"/>
    <property type="evidence" value="ECO:0007669"/>
    <property type="project" value="InterPro"/>
</dbReference>
<dbReference type="InterPro" id="IPR031658">
    <property type="entry name" value="Cyclin_C_2"/>
</dbReference>
<sequence>MTCLFLSAKVENAFKPLEELSKKAKWPKPDEMLALEFTLSKGLKYDFSVHHPYWALHGLLLDMQQYLKETPSRARAEAYEKLTATYNLAVQRVTAATLTDLPLTHPPSQIALGCFIGAARECDFRSQAESFMQKRLSKESPEALTELRARLDDAAAQALIQSRFLNEDKKVVQARLRAQASPIDAKLKLCRNPERNPDSLL</sequence>